<dbReference type="Proteomes" id="UP000249204">
    <property type="component" value="Unassembled WGS sequence"/>
</dbReference>
<dbReference type="InterPro" id="IPR001647">
    <property type="entry name" value="HTH_TetR"/>
</dbReference>
<dbReference type="EMBL" id="QKWW01000085">
    <property type="protein sequence ID" value="PZT52861.1"/>
    <property type="molecule type" value="Genomic_DNA"/>
</dbReference>
<dbReference type="SUPFAM" id="SSF46689">
    <property type="entry name" value="Homeodomain-like"/>
    <property type="match status" value="1"/>
</dbReference>
<gene>
    <name evidence="6" type="ORF">DN757_25045</name>
</gene>
<dbReference type="PROSITE" id="PS50977">
    <property type="entry name" value="HTH_TETR_2"/>
    <property type="match status" value="1"/>
</dbReference>
<keyword evidence="3" id="KW-0804">Transcription</keyword>
<dbReference type="PROSITE" id="PS01081">
    <property type="entry name" value="HTH_TETR_1"/>
    <property type="match status" value="1"/>
</dbReference>
<protein>
    <submittedName>
        <fullName evidence="6">TetR/AcrR family transcriptional regulator</fullName>
    </submittedName>
</protein>
<keyword evidence="2 4" id="KW-0238">DNA-binding</keyword>
<dbReference type="PANTHER" id="PTHR47506:SF7">
    <property type="entry name" value="TRANSCRIPTIONAL REGULATORY PROTEIN"/>
    <property type="match status" value="1"/>
</dbReference>
<name>A0A2W6NAS3_9BACL</name>
<dbReference type="PRINTS" id="PR00455">
    <property type="entry name" value="HTHTETR"/>
</dbReference>
<comment type="caution">
    <text evidence="6">The sequence shown here is derived from an EMBL/GenBank/DDBJ whole genome shotgun (WGS) entry which is preliminary data.</text>
</comment>
<feature type="DNA-binding region" description="H-T-H motif" evidence="4">
    <location>
        <begin position="32"/>
        <end position="51"/>
    </location>
</feature>
<reference evidence="6 7" key="1">
    <citation type="submission" date="2018-06" db="EMBL/GenBank/DDBJ databases">
        <title>Isolation of heavy metals resistant Paenibacillus silvae NC2 from Gold-Copper mine in ZiJin, China.</title>
        <authorList>
            <person name="Xu J."/>
            <person name="Mazhar H.S."/>
            <person name="Rensing C."/>
        </authorList>
    </citation>
    <scope>NUCLEOTIDE SEQUENCE [LARGE SCALE GENOMIC DNA]</scope>
    <source>
        <strain evidence="6 7">NC2</strain>
    </source>
</reference>
<sequence length="207" mass="22978">MPYPEGHKLKVRQHIITSAAKAFRTHGVQNISLPYIMKGAGLTHGGFYSHFQNKDQLVMETCQFAIGDTIETLQRVADKNKDEDQLPIEAVIEFYLSPLHRDQSEIGCILPALSGEIPQLSKEIREAYTQELQRFIEFVTNMAEIDTSAGYALVCSMVGSVALARAVSDSKLSDDLLQAGRMQAKRIIETATHETTTPKKRTGGLIE</sequence>
<dbReference type="Gene3D" id="1.10.10.60">
    <property type="entry name" value="Homeodomain-like"/>
    <property type="match status" value="1"/>
</dbReference>
<evidence type="ECO:0000313" key="7">
    <source>
        <dbReference type="Proteomes" id="UP000249204"/>
    </source>
</evidence>
<dbReference type="Pfam" id="PF00440">
    <property type="entry name" value="TetR_N"/>
    <property type="match status" value="1"/>
</dbReference>
<accession>A0A2W6NAS3</accession>
<dbReference type="InterPro" id="IPR036271">
    <property type="entry name" value="Tet_transcr_reg_TetR-rel_C_sf"/>
</dbReference>
<dbReference type="RefSeq" id="WP_111272899.1">
    <property type="nucleotide sequence ID" value="NZ_QKWW01000085.1"/>
</dbReference>
<dbReference type="InterPro" id="IPR023772">
    <property type="entry name" value="DNA-bd_HTH_TetR-type_CS"/>
</dbReference>
<evidence type="ECO:0000256" key="2">
    <source>
        <dbReference type="ARBA" id="ARBA00023125"/>
    </source>
</evidence>
<evidence type="ECO:0000256" key="1">
    <source>
        <dbReference type="ARBA" id="ARBA00023015"/>
    </source>
</evidence>
<proteinExistence type="predicted"/>
<organism evidence="6 7">
    <name type="scientific">Paenibacillus silvae</name>
    <dbReference type="NCBI Taxonomy" id="1325358"/>
    <lineage>
        <taxon>Bacteria</taxon>
        <taxon>Bacillati</taxon>
        <taxon>Bacillota</taxon>
        <taxon>Bacilli</taxon>
        <taxon>Bacillales</taxon>
        <taxon>Paenibacillaceae</taxon>
        <taxon>Paenibacillus</taxon>
    </lineage>
</organism>
<evidence type="ECO:0000259" key="5">
    <source>
        <dbReference type="PROSITE" id="PS50977"/>
    </source>
</evidence>
<dbReference type="InterPro" id="IPR009057">
    <property type="entry name" value="Homeodomain-like_sf"/>
</dbReference>
<dbReference type="SUPFAM" id="SSF48498">
    <property type="entry name" value="Tetracyclin repressor-like, C-terminal domain"/>
    <property type="match status" value="1"/>
</dbReference>
<evidence type="ECO:0000313" key="6">
    <source>
        <dbReference type="EMBL" id="PZT52861.1"/>
    </source>
</evidence>
<dbReference type="GO" id="GO:0003677">
    <property type="term" value="F:DNA binding"/>
    <property type="evidence" value="ECO:0007669"/>
    <property type="project" value="UniProtKB-UniRule"/>
</dbReference>
<dbReference type="AlphaFoldDB" id="A0A2W6NAS3"/>
<keyword evidence="1" id="KW-0805">Transcription regulation</keyword>
<evidence type="ECO:0000256" key="3">
    <source>
        <dbReference type="ARBA" id="ARBA00023163"/>
    </source>
</evidence>
<dbReference type="PANTHER" id="PTHR47506">
    <property type="entry name" value="TRANSCRIPTIONAL REGULATORY PROTEIN"/>
    <property type="match status" value="1"/>
</dbReference>
<evidence type="ECO:0000256" key="4">
    <source>
        <dbReference type="PROSITE-ProRule" id="PRU00335"/>
    </source>
</evidence>
<feature type="domain" description="HTH tetR-type" evidence="5">
    <location>
        <begin position="9"/>
        <end position="69"/>
    </location>
</feature>
<dbReference type="Gene3D" id="1.10.357.10">
    <property type="entry name" value="Tetracycline Repressor, domain 2"/>
    <property type="match status" value="1"/>
</dbReference>